<dbReference type="PRINTS" id="PR01036">
    <property type="entry name" value="TCRTETB"/>
</dbReference>
<dbReference type="InterPro" id="IPR036259">
    <property type="entry name" value="MFS_trans_sf"/>
</dbReference>
<keyword evidence="3" id="KW-1003">Cell membrane</keyword>
<dbReference type="Proteomes" id="UP000602124">
    <property type="component" value="Unassembled WGS sequence"/>
</dbReference>
<evidence type="ECO:0000256" key="1">
    <source>
        <dbReference type="ARBA" id="ARBA00004651"/>
    </source>
</evidence>
<feature type="transmembrane region" description="Helical" evidence="7">
    <location>
        <begin position="220"/>
        <end position="238"/>
    </location>
</feature>
<evidence type="ECO:0000256" key="6">
    <source>
        <dbReference type="ARBA" id="ARBA00023136"/>
    </source>
</evidence>
<feature type="transmembrane region" description="Helical" evidence="7">
    <location>
        <begin position="258"/>
        <end position="279"/>
    </location>
</feature>
<proteinExistence type="predicted"/>
<dbReference type="PANTHER" id="PTHR42718">
    <property type="entry name" value="MAJOR FACILITATOR SUPERFAMILY MULTIDRUG TRANSPORTER MFSC"/>
    <property type="match status" value="1"/>
</dbReference>
<feature type="transmembrane region" description="Helical" evidence="7">
    <location>
        <begin position="96"/>
        <end position="117"/>
    </location>
</feature>
<organism evidence="9 10">
    <name type="scientific">Devosia sediminis</name>
    <dbReference type="NCBI Taxonomy" id="2798801"/>
    <lineage>
        <taxon>Bacteria</taxon>
        <taxon>Pseudomonadati</taxon>
        <taxon>Pseudomonadota</taxon>
        <taxon>Alphaproteobacteria</taxon>
        <taxon>Hyphomicrobiales</taxon>
        <taxon>Devosiaceae</taxon>
        <taxon>Devosia</taxon>
    </lineage>
</organism>
<name>A0A934MRD7_9HYPH</name>
<feature type="transmembrane region" description="Helical" evidence="7">
    <location>
        <begin position="159"/>
        <end position="181"/>
    </location>
</feature>
<evidence type="ECO:0000313" key="10">
    <source>
        <dbReference type="Proteomes" id="UP000602124"/>
    </source>
</evidence>
<keyword evidence="10" id="KW-1185">Reference proteome</keyword>
<dbReference type="PROSITE" id="PS50850">
    <property type="entry name" value="MFS"/>
    <property type="match status" value="1"/>
</dbReference>
<dbReference type="EMBL" id="JAEKMH010000002">
    <property type="protein sequence ID" value="MBJ3785314.1"/>
    <property type="molecule type" value="Genomic_DNA"/>
</dbReference>
<sequence>MIRVTPLILAVALFMEQMDSTVIATSLPAIAADIGTEPIALKLALTAYFVALAIFIPISGWMADRFGAKNIFRLAIFVFMLGSLACSFAFSLETFVASRFFQGIGSSMMTPVGRLLLVRSTPRNELVAAMAWLTIPALVAPVTGPLIGGFLTTYLSWHWIFWINIPIGVAGIILSSIYLKVPDERTPRPVDIVGFFIAAVAFSGSVFGLSVISLPALPIIYGYLTLAVGVTAAVLYLLHARKTKYPLLDPKLFRHPLFRASITGGSFFRIGVGAMPFLLPLMLQLAFGLNPFQSGAITFIAAIGAIISKFVVEKIFARFGFPRVLGFAAVFGGALIAAQGLFTATTPAPIMMLVLLAGGVLRSLFFTGSNAIGYADVSDEEASQATAIVAVAQQLSVAFGVAVAGAILELSSVFSGGHLTLLNFQIAFFTVGGMSALAGIVYFRLPHDAGSNVSGHKAIARSERPGPGSS</sequence>
<feature type="transmembrane region" description="Helical" evidence="7">
    <location>
        <begin position="291"/>
        <end position="312"/>
    </location>
</feature>
<dbReference type="RefSeq" id="WP_198876499.1">
    <property type="nucleotide sequence ID" value="NZ_JAEKMH010000002.1"/>
</dbReference>
<feature type="transmembrane region" description="Helical" evidence="7">
    <location>
        <begin position="387"/>
        <end position="408"/>
    </location>
</feature>
<protein>
    <submittedName>
        <fullName evidence="9">MFS transporter</fullName>
    </submittedName>
</protein>
<keyword evidence="2" id="KW-0813">Transport</keyword>
<feature type="transmembrane region" description="Helical" evidence="7">
    <location>
        <begin position="71"/>
        <end position="90"/>
    </location>
</feature>
<evidence type="ECO:0000256" key="4">
    <source>
        <dbReference type="ARBA" id="ARBA00022692"/>
    </source>
</evidence>
<dbReference type="Gene3D" id="1.20.1250.20">
    <property type="entry name" value="MFS general substrate transporter like domains"/>
    <property type="match status" value="1"/>
</dbReference>
<dbReference type="InterPro" id="IPR020846">
    <property type="entry name" value="MFS_dom"/>
</dbReference>
<comment type="caution">
    <text evidence="9">The sequence shown here is derived from an EMBL/GenBank/DDBJ whole genome shotgun (WGS) entry which is preliminary data.</text>
</comment>
<feature type="transmembrane region" description="Helical" evidence="7">
    <location>
        <begin position="324"/>
        <end position="344"/>
    </location>
</feature>
<feature type="transmembrane region" description="Helical" evidence="7">
    <location>
        <begin position="420"/>
        <end position="443"/>
    </location>
</feature>
<reference evidence="9" key="1">
    <citation type="submission" date="2020-12" db="EMBL/GenBank/DDBJ databases">
        <title>Devosia sp. MSA67 isolated from Mo River.</title>
        <authorList>
            <person name="Ma F."/>
            <person name="Zi Z."/>
        </authorList>
    </citation>
    <scope>NUCLEOTIDE SEQUENCE</scope>
    <source>
        <strain evidence="9">MSA67</strain>
    </source>
</reference>
<accession>A0A934MRD7</accession>
<feature type="transmembrane region" description="Helical" evidence="7">
    <location>
        <begin position="126"/>
        <end position="147"/>
    </location>
</feature>
<dbReference type="PANTHER" id="PTHR42718:SF46">
    <property type="entry name" value="BLR6921 PROTEIN"/>
    <property type="match status" value="1"/>
</dbReference>
<comment type="subcellular location">
    <subcellularLocation>
        <location evidence="1">Cell membrane</location>
        <topology evidence="1">Multi-pass membrane protein</topology>
    </subcellularLocation>
</comment>
<dbReference type="GO" id="GO:0005886">
    <property type="term" value="C:plasma membrane"/>
    <property type="evidence" value="ECO:0007669"/>
    <property type="project" value="UniProtKB-SubCell"/>
</dbReference>
<dbReference type="InterPro" id="IPR011701">
    <property type="entry name" value="MFS"/>
</dbReference>
<gene>
    <name evidence="9" type="ORF">JEQ47_11320</name>
</gene>
<dbReference type="AlphaFoldDB" id="A0A934MRD7"/>
<evidence type="ECO:0000259" key="8">
    <source>
        <dbReference type="PROSITE" id="PS50850"/>
    </source>
</evidence>
<keyword evidence="5 7" id="KW-1133">Transmembrane helix</keyword>
<feature type="transmembrane region" description="Helical" evidence="7">
    <location>
        <begin position="40"/>
        <end position="59"/>
    </location>
</feature>
<dbReference type="GO" id="GO:0022857">
    <property type="term" value="F:transmembrane transporter activity"/>
    <property type="evidence" value="ECO:0007669"/>
    <property type="project" value="InterPro"/>
</dbReference>
<evidence type="ECO:0000313" key="9">
    <source>
        <dbReference type="EMBL" id="MBJ3785314.1"/>
    </source>
</evidence>
<feature type="transmembrane region" description="Helical" evidence="7">
    <location>
        <begin position="193"/>
        <end position="214"/>
    </location>
</feature>
<feature type="domain" description="Major facilitator superfamily (MFS) profile" evidence="8">
    <location>
        <begin position="5"/>
        <end position="450"/>
    </location>
</feature>
<dbReference type="SUPFAM" id="SSF103473">
    <property type="entry name" value="MFS general substrate transporter"/>
    <property type="match status" value="1"/>
</dbReference>
<feature type="transmembrane region" description="Helical" evidence="7">
    <location>
        <begin position="350"/>
        <end position="375"/>
    </location>
</feature>
<evidence type="ECO:0000256" key="5">
    <source>
        <dbReference type="ARBA" id="ARBA00022989"/>
    </source>
</evidence>
<dbReference type="Pfam" id="PF07690">
    <property type="entry name" value="MFS_1"/>
    <property type="match status" value="2"/>
</dbReference>
<keyword evidence="6 7" id="KW-0472">Membrane</keyword>
<evidence type="ECO:0000256" key="7">
    <source>
        <dbReference type="SAM" id="Phobius"/>
    </source>
</evidence>
<dbReference type="Gene3D" id="1.20.1720.10">
    <property type="entry name" value="Multidrug resistance protein D"/>
    <property type="match status" value="1"/>
</dbReference>
<evidence type="ECO:0000256" key="2">
    <source>
        <dbReference type="ARBA" id="ARBA00022448"/>
    </source>
</evidence>
<evidence type="ECO:0000256" key="3">
    <source>
        <dbReference type="ARBA" id="ARBA00022475"/>
    </source>
</evidence>
<keyword evidence="4 7" id="KW-0812">Transmembrane</keyword>